<evidence type="ECO:0000313" key="1">
    <source>
        <dbReference type="EMBL" id="WVZ79467.1"/>
    </source>
</evidence>
<organism evidence="1 2">
    <name type="scientific">Paspalum notatum var. saurae</name>
    <dbReference type="NCBI Taxonomy" id="547442"/>
    <lineage>
        <taxon>Eukaryota</taxon>
        <taxon>Viridiplantae</taxon>
        <taxon>Streptophyta</taxon>
        <taxon>Embryophyta</taxon>
        <taxon>Tracheophyta</taxon>
        <taxon>Spermatophyta</taxon>
        <taxon>Magnoliopsida</taxon>
        <taxon>Liliopsida</taxon>
        <taxon>Poales</taxon>
        <taxon>Poaceae</taxon>
        <taxon>PACMAD clade</taxon>
        <taxon>Panicoideae</taxon>
        <taxon>Andropogonodae</taxon>
        <taxon>Paspaleae</taxon>
        <taxon>Paspalinae</taxon>
        <taxon>Paspalum</taxon>
    </lineage>
</organism>
<sequence>YSVQSLSAGLFGRHLCHVLGVFLEFKTRLTRVGACNACACLLTVLFLESYASPVSDALKHESFFKVPLPKPKDFMPISA</sequence>
<protein>
    <submittedName>
        <fullName evidence="1">Uncharacterized protein</fullName>
    </submittedName>
</protein>
<evidence type="ECO:0000313" key="2">
    <source>
        <dbReference type="Proteomes" id="UP001341281"/>
    </source>
</evidence>
<proteinExistence type="predicted"/>
<reference evidence="1 2" key="1">
    <citation type="submission" date="2024-02" db="EMBL/GenBank/DDBJ databases">
        <title>High-quality chromosome-scale genome assembly of Pensacola bahiagrass (Paspalum notatum Flugge var. saurae).</title>
        <authorList>
            <person name="Vega J.M."/>
            <person name="Podio M."/>
            <person name="Orjuela J."/>
            <person name="Siena L.A."/>
            <person name="Pessino S.C."/>
            <person name="Combes M.C."/>
            <person name="Mariac C."/>
            <person name="Albertini E."/>
            <person name="Pupilli F."/>
            <person name="Ortiz J.P.A."/>
            <person name="Leblanc O."/>
        </authorList>
    </citation>
    <scope>NUCLEOTIDE SEQUENCE [LARGE SCALE GENOMIC DNA]</scope>
    <source>
        <strain evidence="1">R1</strain>
        <tissue evidence="1">Leaf</tissue>
    </source>
</reference>
<dbReference type="EMBL" id="CP144750">
    <property type="protein sequence ID" value="WVZ79467.1"/>
    <property type="molecule type" value="Genomic_DNA"/>
</dbReference>
<gene>
    <name evidence="1" type="ORF">U9M48_027041</name>
</gene>
<dbReference type="AlphaFoldDB" id="A0AAQ3WYZ5"/>
<keyword evidence="2" id="KW-1185">Reference proteome</keyword>
<accession>A0AAQ3WYZ5</accession>
<name>A0AAQ3WYZ5_PASNO</name>
<feature type="non-terminal residue" evidence="1">
    <location>
        <position position="1"/>
    </location>
</feature>
<dbReference type="Proteomes" id="UP001341281">
    <property type="component" value="Chromosome 06"/>
</dbReference>